<dbReference type="KEGG" id="pht:BLM14_08775"/>
<keyword evidence="2" id="KW-1185">Reference proteome</keyword>
<organism evidence="1 2">
    <name type="scientific">Phyllobacterium zundukense</name>
    <dbReference type="NCBI Taxonomy" id="1867719"/>
    <lineage>
        <taxon>Bacteria</taxon>
        <taxon>Pseudomonadati</taxon>
        <taxon>Pseudomonadota</taxon>
        <taxon>Alphaproteobacteria</taxon>
        <taxon>Hyphomicrobiales</taxon>
        <taxon>Phyllobacteriaceae</taxon>
        <taxon>Phyllobacterium</taxon>
    </lineage>
</organism>
<dbReference type="RefSeq" id="WP_099999035.1">
    <property type="nucleotide sequence ID" value="NZ_CP017940.1"/>
</dbReference>
<accession>A0A2N9W3C0</accession>
<dbReference type="EMBL" id="MZMT01000004">
    <property type="protein sequence ID" value="PIO46238.1"/>
    <property type="molecule type" value="Genomic_DNA"/>
</dbReference>
<sequence>MLMVSLFLALSLAGGKVEKGDAVMQAQFYLMKLSYACSDPLYRSKRDATQRWIKRLDADTTFTAKDVSDLDSALKNGGAKLDNQ</sequence>
<dbReference type="Proteomes" id="UP000232163">
    <property type="component" value="Unassembled WGS sequence"/>
</dbReference>
<dbReference type="AlphaFoldDB" id="A0A2N9W3C0"/>
<gene>
    <name evidence="1" type="ORF">B5P45_03305</name>
</gene>
<name>A0A2N9W3C0_9HYPH</name>
<evidence type="ECO:0000313" key="1">
    <source>
        <dbReference type="EMBL" id="PIO46238.1"/>
    </source>
</evidence>
<proteinExistence type="predicted"/>
<reference evidence="1 2" key="1">
    <citation type="journal article" date="2017" name="Int J Environ Stud">
        <title>Does the Miocene-Pliocene relict legume Oxytropis triphylla form nitrogen-fixing nodules with a combination of bacterial strains?</title>
        <authorList>
            <person name="Safronova V."/>
            <person name="Belimov A."/>
            <person name="Sazanova A."/>
            <person name="Kuznetsova I."/>
            <person name="Popova J."/>
            <person name="Andronov E."/>
            <person name="Verkhozina A."/>
            <person name="Tikhonovich I."/>
        </authorList>
    </citation>
    <scope>NUCLEOTIDE SEQUENCE [LARGE SCALE GENOMIC DNA]</scope>
    <source>
        <strain evidence="1 2">Tri-38</strain>
    </source>
</reference>
<protein>
    <submittedName>
        <fullName evidence="1">Uncharacterized protein</fullName>
    </submittedName>
</protein>
<evidence type="ECO:0000313" key="2">
    <source>
        <dbReference type="Proteomes" id="UP000232163"/>
    </source>
</evidence>
<dbReference type="OrthoDB" id="8117311at2"/>
<comment type="caution">
    <text evidence="1">The sequence shown here is derived from an EMBL/GenBank/DDBJ whole genome shotgun (WGS) entry which is preliminary data.</text>
</comment>